<sequence>MEGAGRMPDKLRHSIVLAGGQSSRMGQDKALLFMEGETLLRRLVRKLMGVTENVTIASGSGDRTEKYRDVLGGLLPDTRLQFAEDRYRGAGPLAGLHAGLCAIREEGYVFVTACDMPDLSVSLLQRLLEARTSGSDVICTEGQPFHALYHSRVTALLEVALQQKNLRVMSFIGGLNATVLPLEAAQSELSDGLYNMNTQEDYQQYLNRMRRDGS</sequence>
<keyword evidence="3 8" id="KW-0479">Metal-binding</keyword>
<evidence type="ECO:0000256" key="5">
    <source>
        <dbReference type="ARBA" id="ARBA00022842"/>
    </source>
</evidence>
<keyword evidence="5 8" id="KW-0460">Magnesium</keyword>
<feature type="binding site" evidence="8">
    <location>
        <position position="77"/>
    </location>
    <ligand>
        <name>GTP</name>
        <dbReference type="ChEBI" id="CHEBI:37565"/>
    </ligand>
</feature>
<dbReference type="EMBL" id="QUBQ01000007">
    <property type="protein sequence ID" value="REK69477.1"/>
    <property type="molecule type" value="Genomic_DNA"/>
</dbReference>
<dbReference type="Gene3D" id="3.90.550.10">
    <property type="entry name" value="Spore Coat Polysaccharide Biosynthesis Protein SpsA, Chain A"/>
    <property type="match status" value="1"/>
</dbReference>
<evidence type="ECO:0000256" key="6">
    <source>
        <dbReference type="ARBA" id="ARBA00023134"/>
    </source>
</evidence>
<proteinExistence type="inferred from homology"/>
<evidence type="ECO:0000256" key="7">
    <source>
        <dbReference type="ARBA" id="ARBA00023150"/>
    </source>
</evidence>
<evidence type="ECO:0000256" key="8">
    <source>
        <dbReference type="HAMAP-Rule" id="MF_00316"/>
    </source>
</evidence>
<dbReference type="CDD" id="cd02503">
    <property type="entry name" value="MobA"/>
    <property type="match status" value="1"/>
</dbReference>
<dbReference type="InterPro" id="IPR025877">
    <property type="entry name" value="MobA-like_NTP_Trfase"/>
</dbReference>
<comment type="similarity">
    <text evidence="8">Belongs to the MobA family.</text>
</comment>
<name>A0A371P0L6_9BACL</name>
<comment type="function">
    <text evidence="8">Transfers a GMP moiety from GTP to Mo-molybdopterin (Mo-MPT) cofactor (Moco or molybdenum cofactor) to form Mo-molybdopterin guanine dinucleotide (Mo-MGD) cofactor.</text>
</comment>
<dbReference type="OrthoDB" id="9788394at2"/>
<evidence type="ECO:0000256" key="3">
    <source>
        <dbReference type="ARBA" id="ARBA00022723"/>
    </source>
</evidence>
<evidence type="ECO:0000313" key="10">
    <source>
        <dbReference type="EMBL" id="REK69477.1"/>
    </source>
</evidence>
<dbReference type="InterPro" id="IPR029044">
    <property type="entry name" value="Nucleotide-diphossugar_trans"/>
</dbReference>
<comment type="caution">
    <text evidence="10">The sequence shown here is derived from an EMBL/GenBank/DDBJ whole genome shotgun (WGS) entry which is preliminary data.</text>
</comment>
<dbReference type="GO" id="GO:0005525">
    <property type="term" value="F:GTP binding"/>
    <property type="evidence" value="ECO:0007669"/>
    <property type="project" value="UniProtKB-UniRule"/>
</dbReference>
<dbReference type="GO" id="GO:0046872">
    <property type="term" value="F:metal ion binding"/>
    <property type="evidence" value="ECO:0007669"/>
    <property type="project" value="UniProtKB-KW"/>
</dbReference>
<dbReference type="PANTHER" id="PTHR19136:SF81">
    <property type="entry name" value="MOLYBDENUM COFACTOR GUANYLYLTRANSFERASE"/>
    <property type="match status" value="1"/>
</dbReference>
<feature type="binding site" evidence="8">
    <location>
        <begin position="17"/>
        <end position="19"/>
    </location>
    <ligand>
        <name>GTP</name>
        <dbReference type="ChEBI" id="CHEBI:37565"/>
    </ligand>
</feature>
<comment type="subcellular location">
    <subcellularLocation>
        <location evidence="8">Cytoplasm</location>
    </subcellularLocation>
</comment>
<organism evidence="10 11">
    <name type="scientific">Paenibacillus paeoniae</name>
    <dbReference type="NCBI Taxonomy" id="2292705"/>
    <lineage>
        <taxon>Bacteria</taxon>
        <taxon>Bacillati</taxon>
        <taxon>Bacillota</taxon>
        <taxon>Bacilli</taxon>
        <taxon>Bacillales</taxon>
        <taxon>Paenibacillaceae</taxon>
        <taxon>Paenibacillus</taxon>
    </lineage>
</organism>
<comment type="catalytic activity">
    <reaction evidence="8">
        <text>Mo-molybdopterin + GTP + H(+) = Mo-molybdopterin guanine dinucleotide + diphosphate</text>
        <dbReference type="Rhea" id="RHEA:34243"/>
        <dbReference type="ChEBI" id="CHEBI:15378"/>
        <dbReference type="ChEBI" id="CHEBI:33019"/>
        <dbReference type="ChEBI" id="CHEBI:37565"/>
        <dbReference type="ChEBI" id="CHEBI:71302"/>
        <dbReference type="ChEBI" id="CHEBI:71310"/>
        <dbReference type="EC" id="2.7.7.77"/>
    </reaction>
</comment>
<dbReference type="SUPFAM" id="SSF53448">
    <property type="entry name" value="Nucleotide-diphospho-sugar transferases"/>
    <property type="match status" value="1"/>
</dbReference>
<protein>
    <recommendedName>
        <fullName evidence="8">Probable molybdenum cofactor guanylyltransferase</fullName>
        <shortName evidence="8">MoCo guanylyltransferase</shortName>
        <ecNumber evidence="8">2.7.7.77</ecNumber>
    </recommendedName>
    <alternativeName>
        <fullName evidence="8">GTP:molybdopterin guanylyltransferase</fullName>
    </alternativeName>
    <alternativeName>
        <fullName evidence="8">Mo-MPT guanylyltransferase</fullName>
    </alternativeName>
    <alternativeName>
        <fullName evidence="8">Molybdopterin guanylyltransferase</fullName>
    </alternativeName>
    <alternativeName>
        <fullName evidence="8">Molybdopterin-guanine dinucleotide synthase</fullName>
        <shortName evidence="8">MGD synthase</shortName>
    </alternativeName>
</protein>
<evidence type="ECO:0000259" key="9">
    <source>
        <dbReference type="Pfam" id="PF12804"/>
    </source>
</evidence>
<keyword evidence="4 8" id="KW-0547">Nucleotide-binding</keyword>
<gene>
    <name evidence="8" type="primary">mobA</name>
    <name evidence="10" type="ORF">DX130_23485</name>
</gene>
<dbReference type="PANTHER" id="PTHR19136">
    <property type="entry name" value="MOLYBDENUM COFACTOR GUANYLYLTRANSFERASE"/>
    <property type="match status" value="1"/>
</dbReference>
<keyword evidence="2 8" id="KW-0808">Transferase</keyword>
<feature type="binding site" evidence="8">
    <location>
        <position position="115"/>
    </location>
    <ligand>
        <name>Mg(2+)</name>
        <dbReference type="ChEBI" id="CHEBI:18420"/>
    </ligand>
</feature>
<dbReference type="InterPro" id="IPR013482">
    <property type="entry name" value="Molybde_CF_guanTrfase"/>
</dbReference>
<keyword evidence="6 8" id="KW-0342">GTP-binding</keyword>
<keyword evidence="10" id="KW-0548">Nucleotidyltransferase</keyword>
<dbReference type="GO" id="GO:0006777">
    <property type="term" value="P:Mo-molybdopterin cofactor biosynthetic process"/>
    <property type="evidence" value="ECO:0007669"/>
    <property type="project" value="UniProtKB-KW"/>
</dbReference>
<dbReference type="AlphaFoldDB" id="A0A371P0L6"/>
<keyword evidence="11" id="KW-1185">Reference proteome</keyword>
<evidence type="ECO:0000256" key="2">
    <source>
        <dbReference type="ARBA" id="ARBA00022679"/>
    </source>
</evidence>
<accession>A0A371P0L6</accession>
<comment type="domain">
    <text evidence="8">The N-terminal domain determines nucleotide recognition and specific binding, while the C-terminal domain determines the specific binding to the target protein.</text>
</comment>
<dbReference type="Proteomes" id="UP000261905">
    <property type="component" value="Unassembled WGS sequence"/>
</dbReference>
<feature type="binding site" evidence="8">
    <location>
        <position position="115"/>
    </location>
    <ligand>
        <name>GTP</name>
        <dbReference type="ChEBI" id="CHEBI:37565"/>
    </ligand>
</feature>
<evidence type="ECO:0000256" key="1">
    <source>
        <dbReference type="ARBA" id="ARBA00022490"/>
    </source>
</evidence>
<reference evidence="10 11" key="1">
    <citation type="submission" date="2018-08" db="EMBL/GenBank/DDBJ databases">
        <title>Paenibacillus sp. M4BSY-1, whole genome shotgun sequence.</title>
        <authorList>
            <person name="Tuo L."/>
        </authorList>
    </citation>
    <scope>NUCLEOTIDE SEQUENCE [LARGE SCALE GENOMIC DNA]</scope>
    <source>
        <strain evidence="10 11">M4BSY-1</strain>
    </source>
</reference>
<evidence type="ECO:0000256" key="4">
    <source>
        <dbReference type="ARBA" id="ARBA00022741"/>
    </source>
</evidence>
<dbReference type="HAMAP" id="MF_00316">
    <property type="entry name" value="MobA"/>
    <property type="match status" value="1"/>
</dbReference>
<comment type="caution">
    <text evidence="8">Lacks conserved residue(s) required for the propagation of feature annotation.</text>
</comment>
<comment type="cofactor">
    <cofactor evidence="8">
        <name>Mg(2+)</name>
        <dbReference type="ChEBI" id="CHEBI:18420"/>
    </cofactor>
</comment>
<keyword evidence="7 8" id="KW-0501">Molybdenum cofactor biosynthesis</keyword>
<dbReference type="EC" id="2.7.7.77" evidence="8"/>
<evidence type="ECO:0000313" key="11">
    <source>
        <dbReference type="Proteomes" id="UP000261905"/>
    </source>
</evidence>
<dbReference type="Pfam" id="PF12804">
    <property type="entry name" value="NTP_transf_3"/>
    <property type="match status" value="1"/>
</dbReference>
<keyword evidence="1 8" id="KW-0963">Cytoplasm</keyword>
<feature type="domain" description="MobA-like NTP transferase" evidence="9">
    <location>
        <begin position="15"/>
        <end position="167"/>
    </location>
</feature>
<dbReference type="GO" id="GO:0005737">
    <property type="term" value="C:cytoplasm"/>
    <property type="evidence" value="ECO:0007669"/>
    <property type="project" value="UniProtKB-SubCell"/>
</dbReference>
<dbReference type="GO" id="GO:0061603">
    <property type="term" value="F:molybdenum cofactor guanylyltransferase activity"/>
    <property type="evidence" value="ECO:0007669"/>
    <property type="project" value="UniProtKB-EC"/>
</dbReference>
<feature type="binding site" evidence="8">
    <location>
        <position position="29"/>
    </location>
    <ligand>
        <name>GTP</name>
        <dbReference type="ChEBI" id="CHEBI:37565"/>
    </ligand>
</feature>